<dbReference type="GO" id="GO:0008967">
    <property type="term" value="F:phosphoglycolate phosphatase activity"/>
    <property type="evidence" value="ECO:0007669"/>
    <property type="project" value="TreeGrafter"/>
</dbReference>
<evidence type="ECO:0000313" key="2">
    <source>
        <dbReference type="Proteomes" id="UP000231503"/>
    </source>
</evidence>
<comment type="caution">
    <text evidence="1">The sequence shown here is derived from an EMBL/GenBank/DDBJ whole genome shotgun (WGS) entry which is preliminary data.</text>
</comment>
<dbReference type="PANTHER" id="PTHR43434:SF1">
    <property type="entry name" value="PHOSPHOGLYCOLATE PHOSPHATASE"/>
    <property type="match status" value="1"/>
</dbReference>
<dbReference type="InterPro" id="IPR023198">
    <property type="entry name" value="PGP-like_dom2"/>
</dbReference>
<name>A0A2H0TEG1_9BACT</name>
<dbReference type="EMBL" id="PFCO01000001">
    <property type="protein sequence ID" value="PIR69939.1"/>
    <property type="molecule type" value="Genomic_DNA"/>
</dbReference>
<gene>
    <name evidence="1" type="ORF">COU47_00715</name>
</gene>
<dbReference type="SUPFAM" id="SSF56784">
    <property type="entry name" value="HAD-like"/>
    <property type="match status" value="1"/>
</dbReference>
<evidence type="ECO:0000313" key="1">
    <source>
        <dbReference type="EMBL" id="PIR69939.1"/>
    </source>
</evidence>
<dbReference type="PANTHER" id="PTHR43434">
    <property type="entry name" value="PHOSPHOGLYCOLATE PHOSPHATASE"/>
    <property type="match status" value="1"/>
</dbReference>
<dbReference type="InterPro" id="IPR023214">
    <property type="entry name" value="HAD_sf"/>
</dbReference>
<dbReference type="SFLD" id="SFLDS00003">
    <property type="entry name" value="Haloacid_Dehalogenase"/>
    <property type="match status" value="1"/>
</dbReference>
<dbReference type="SFLD" id="SFLDG01129">
    <property type="entry name" value="C1.5:_HAD__Beta-PGM__Phosphata"/>
    <property type="match status" value="1"/>
</dbReference>
<dbReference type="Pfam" id="PF00702">
    <property type="entry name" value="Hydrolase"/>
    <property type="match status" value="1"/>
</dbReference>
<dbReference type="GO" id="GO:0005829">
    <property type="term" value="C:cytosol"/>
    <property type="evidence" value="ECO:0007669"/>
    <property type="project" value="TreeGrafter"/>
</dbReference>
<reference evidence="2" key="1">
    <citation type="submission" date="2017-09" db="EMBL/GenBank/DDBJ databases">
        <title>Depth-based differentiation of microbial function through sediment-hosted aquifers and enrichment of novel symbionts in the deep terrestrial subsurface.</title>
        <authorList>
            <person name="Probst A.J."/>
            <person name="Ladd B."/>
            <person name="Jarett J.K."/>
            <person name="Geller-Mcgrath D.E."/>
            <person name="Sieber C.M.K."/>
            <person name="Emerson J.B."/>
            <person name="Anantharaman K."/>
            <person name="Thomas B.C."/>
            <person name="Malmstrom R."/>
            <person name="Stieglmeier M."/>
            <person name="Klingl A."/>
            <person name="Woyke T."/>
            <person name="Ryan C.M."/>
            <person name="Banfield J.F."/>
        </authorList>
    </citation>
    <scope>NUCLEOTIDE SEQUENCE [LARGE SCALE GENOMIC DNA]</scope>
</reference>
<sequence>MIKVIVFDFDGVIVDSPKLKQDAWFDFFPETYTEGHAAVQKVFASLQEQESRYTIFRAILKELQTPEHRIEPLVVRYADAYSKKVESKIIERGCVAGALEAIKDLSGQYSLYINSGTPEDALIRILERLDIRKYFKEVYGRPITQDGGILAAKQGNFEKILERERVSAHEMVLIGDSDTDVKAAEEVGCAFVGVRNEMNAWDEHKPFPVVHNVLDIKRYI</sequence>
<organism evidence="1 2">
    <name type="scientific">Candidatus Niyogibacteria bacterium CG10_big_fil_rev_8_21_14_0_10_46_36</name>
    <dbReference type="NCBI Taxonomy" id="1974726"/>
    <lineage>
        <taxon>Bacteria</taxon>
        <taxon>Candidatus Niyogiibacteriota</taxon>
    </lineage>
</organism>
<dbReference type="Gene3D" id="3.40.50.1000">
    <property type="entry name" value="HAD superfamily/HAD-like"/>
    <property type="match status" value="1"/>
</dbReference>
<accession>A0A2H0TEG1</accession>
<proteinExistence type="predicted"/>
<dbReference type="InterPro" id="IPR036412">
    <property type="entry name" value="HAD-like_sf"/>
</dbReference>
<dbReference type="Gene3D" id="1.10.150.240">
    <property type="entry name" value="Putative phosphatase, domain 2"/>
    <property type="match status" value="1"/>
</dbReference>
<dbReference type="AlphaFoldDB" id="A0A2H0TEG1"/>
<dbReference type="GO" id="GO:0006281">
    <property type="term" value="P:DNA repair"/>
    <property type="evidence" value="ECO:0007669"/>
    <property type="project" value="TreeGrafter"/>
</dbReference>
<protein>
    <recommendedName>
        <fullName evidence="3">HAD family hydrolase</fullName>
    </recommendedName>
</protein>
<dbReference type="InterPro" id="IPR050155">
    <property type="entry name" value="HAD-like_hydrolase_sf"/>
</dbReference>
<dbReference type="Proteomes" id="UP000231503">
    <property type="component" value="Unassembled WGS sequence"/>
</dbReference>
<evidence type="ECO:0008006" key="3">
    <source>
        <dbReference type="Google" id="ProtNLM"/>
    </source>
</evidence>